<feature type="domain" description="RNase H type-1" evidence="2">
    <location>
        <begin position="730"/>
        <end position="825"/>
    </location>
</feature>
<dbReference type="SUPFAM" id="SSF53098">
    <property type="entry name" value="Ribonuclease H-like"/>
    <property type="match status" value="1"/>
</dbReference>
<dbReference type="Gene3D" id="3.60.10.10">
    <property type="entry name" value="Endonuclease/exonuclease/phosphatase"/>
    <property type="match status" value="1"/>
</dbReference>
<dbReference type="Gene3D" id="3.30.420.10">
    <property type="entry name" value="Ribonuclease H-like superfamily/Ribonuclease H"/>
    <property type="match status" value="1"/>
</dbReference>
<evidence type="ECO:0000259" key="3">
    <source>
        <dbReference type="Pfam" id="PF13966"/>
    </source>
</evidence>
<accession>A0ABR0UXC5</accession>
<dbReference type="InterPro" id="IPR012337">
    <property type="entry name" value="RNaseH-like_sf"/>
</dbReference>
<dbReference type="InterPro" id="IPR036397">
    <property type="entry name" value="RNaseH_sf"/>
</dbReference>
<dbReference type="PANTHER" id="PTHR33116:SF86">
    <property type="entry name" value="REVERSE TRANSCRIPTASE DOMAIN-CONTAINING PROTEIN"/>
    <property type="match status" value="1"/>
</dbReference>
<evidence type="ECO:0000313" key="4">
    <source>
        <dbReference type="EMBL" id="KAK6126762.1"/>
    </source>
</evidence>
<dbReference type="InterPro" id="IPR002156">
    <property type="entry name" value="RNaseH_domain"/>
</dbReference>
<feature type="domain" description="Endonuclease/exonuclease/phosphatase" evidence="1">
    <location>
        <begin position="23"/>
        <end position="125"/>
    </location>
</feature>
<gene>
    <name evidence="4" type="ORF">DH2020_039507</name>
</gene>
<evidence type="ECO:0000259" key="2">
    <source>
        <dbReference type="Pfam" id="PF13456"/>
    </source>
</evidence>
<dbReference type="CDD" id="cd06222">
    <property type="entry name" value="RNase_H_like"/>
    <property type="match status" value="1"/>
</dbReference>
<feature type="domain" description="Reverse transcriptase zinc-binding" evidence="3">
    <location>
        <begin position="529"/>
        <end position="626"/>
    </location>
</feature>
<comment type="caution">
    <text evidence="4">The sequence shown here is derived from an EMBL/GenBank/DDBJ whole genome shotgun (WGS) entry which is preliminary data.</text>
</comment>
<dbReference type="Pfam" id="PF13456">
    <property type="entry name" value="RVT_3"/>
    <property type="match status" value="1"/>
</dbReference>
<dbReference type="InterPro" id="IPR026960">
    <property type="entry name" value="RVT-Znf"/>
</dbReference>
<keyword evidence="5" id="KW-1185">Reference proteome</keyword>
<dbReference type="InterPro" id="IPR005135">
    <property type="entry name" value="Endo/exonuclease/phosphatase"/>
</dbReference>
<dbReference type="Proteomes" id="UP001318860">
    <property type="component" value="Unassembled WGS sequence"/>
</dbReference>
<reference evidence="4 5" key="1">
    <citation type="journal article" date="2021" name="Comput. Struct. Biotechnol. J.">
        <title>De novo genome assembly of the potent medicinal plant Rehmannia glutinosa using nanopore technology.</title>
        <authorList>
            <person name="Ma L."/>
            <person name="Dong C."/>
            <person name="Song C."/>
            <person name="Wang X."/>
            <person name="Zheng X."/>
            <person name="Niu Y."/>
            <person name="Chen S."/>
            <person name="Feng W."/>
        </authorList>
    </citation>
    <scope>NUCLEOTIDE SEQUENCE [LARGE SCALE GENOMIC DNA]</scope>
    <source>
        <strain evidence="4">DH-2019</strain>
    </source>
</reference>
<dbReference type="Pfam" id="PF03372">
    <property type="entry name" value="Exo_endo_phos"/>
    <property type="match status" value="1"/>
</dbReference>
<organism evidence="4 5">
    <name type="scientific">Rehmannia glutinosa</name>
    <name type="common">Chinese foxglove</name>
    <dbReference type="NCBI Taxonomy" id="99300"/>
    <lineage>
        <taxon>Eukaryota</taxon>
        <taxon>Viridiplantae</taxon>
        <taxon>Streptophyta</taxon>
        <taxon>Embryophyta</taxon>
        <taxon>Tracheophyta</taxon>
        <taxon>Spermatophyta</taxon>
        <taxon>Magnoliopsida</taxon>
        <taxon>eudicotyledons</taxon>
        <taxon>Gunneridae</taxon>
        <taxon>Pentapetalae</taxon>
        <taxon>asterids</taxon>
        <taxon>lamiids</taxon>
        <taxon>Lamiales</taxon>
        <taxon>Orobanchaceae</taxon>
        <taxon>Rehmannieae</taxon>
        <taxon>Rehmannia</taxon>
    </lineage>
</organism>
<sequence length="840" mass="93973">MMSPHQWRRPSLRAGPAKNNELLSWNCRGLGNPRTVQELRELIRDKSPLLVFLCETKLSAQDFKKFRNSLGFFGVCVPANGRSGGLGFLWRRNIDVTLRGFNDRFIDVNVNFHGKSFRATGVYGQPEDIRQALLRVRPRVTTEMANCLTAPYTAAEITRAVKQMHPYKSPESPTDLQAAGKIHGIRINRHAPSISHLFFANDTLLFGNGTIAEAQHLRFAIDLFERASGQRINHDKSGVLFSPNTNPGLARHISNILGISIVDSHGKYLGLPSIIGKNKRDVFSCLQDRVWKRIVGWKEKSLSQAGRDILVKTVIQAIPTYAMSCFRIPDSILEKIQSMASNYFWSGSGDGKKIHWLSWKKIAQKKDFGGLGFRHLRAFNLALLAKQAWRLVTRPASLLARLLRAKYFPSGDFFNAQLGSRPSWSWRSILESRPIISVGARRLIRSGTTTRIWLDPWLPRSGNFFAHPLGPINNLSATVSSLIDIEHSSLEGDIIRTLFNRIGVPYSIHAYWCLSPDLWCWHPNKNGKFSVKSAYHTILTSCSQLFDIHTSTPSSSSPNPVWKKIWSLQVPPRFKLFAWRCSSEALSTVDLLAKHHIFSSDLFPFCSSAEGVNHIFFYCHFAKMVWNCSGLSEVVLQFSQSSFSSWYQDVVLHSPPEVRNLFVVLSCLIWYHRNKRKFEGAPLDPISVVMAANNIMHEFCHAVCTPDMLSANLPQSMQPSPLNYFPRVCFDGAISTQARCCGIGVAVFDAQGIFVEGFSKKVTGIVDPEIAECLALKEALHLAEKLNIGPISIFGDAAQVVLAANDQVVGSAASSGILQDIFSLKKLVHIKGIFLVSQVL</sequence>
<dbReference type="InterPro" id="IPR036691">
    <property type="entry name" value="Endo/exonu/phosph_ase_sf"/>
</dbReference>
<evidence type="ECO:0000259" key="1">
    <source>
        <dbReference type="Pfam" id="PF03372"/>
    </source>
</evidence>
<protein>
    <submittedName>
        <fullName evidence="4">Uncharacterized protein</fullName>
    </submittedName>
</protein>
<dbReference type="EMBL" id="JABTTQ020002008">
    <property type="protein sequence ID" value="KAK6126762.1"/>
    <property type="molecule type" value="Genomic_DNA"/>
</dbReference>
<proteinExistence type="predicted"/>
<name>A0ABR0UXC5_REHGL</name>
<evidence type="ECO:0000313" key="5">
    <source>
        <dbReference type="Proteomes" id="UP001318860"/>
    </source>
</evidence>
<dbReference type="Pfam" id="PF13966">
    <property type="entry name" value="zf-RVT"/>
    <property type="match status" value="1"/>
</dbReference>
<dbReference type="InterPro" id="IPR044730">
    <property type="entry name" value="RNase_H-like_dom_plant"/>
</dbReference>
<dbReference type="PANTHER" id="PTHR33116">
    <property type="entry name" value="REVERSE TRANSCRIPTASE ZINC-BINDING DOMAIN-CONTAINING PROTEIN-RELATED-RELATED"/>
    <property type="match status" value="1"/>
</dbReference>
<dbReference type="SUPFAM" id="SSF56219">
    <property type="entry name" value="DNase I-like"/>
    <property type="match status" value="1"/>
</dbReference>